<evidence type="ECO:0000313" key="2">
    <source>
        <dbReference type="Proteomes" id="UP001283361"/>
    </source>
</evidence>
<reference evidence="1" key="1">
    <citation type="journal article" date="2023" name="G3 (Bethesda)">
        <title>A reference genome for the long-term kleptoplast-retaining sea slug Elysia crispata morphotype clarki.</title>
        <authorList>
            <person name="Eastman K.E."/>
            <person name="Pendleton A.L."/>
            <person name="Shaikh M.A."/>
            <person name="Suttiyut T."/>
            <person name="Ogas R."/>
            <person name="Tomko P."/>
            <person name="Gavelis G."/>
            <person name="Widhalm J.R."/>
            <person name="Wisecaver J.H."/>
        </authorList>
    </citation>
    <scope>NUCLEOTIDE SEQUENCE</scope>
    <source>
        <strain evidence="1">ECLA1</strain>
    </source>
</reference>
<sequence length="128" mass="14489">MNDATCSTELLFTHQIRLRQFGLLGLSAVISRDSTREIKRRSRPADNSVFLELFLSGAEEHWRNPESLTLTSTTRTPTHINKPFGRAHRTQVKSAKQWQRSGAVQVACKVSSRRGLLFQRVIDLDAPS</sequence>
<evidence type="ECO:0000313" key="1">
    <source>
        <dbReference type="EMBL" id="KAK3750093.1"/>
    </source>
</evidence>
<accession>A0AAE0YMA2</accession>
<keyword evidence="2" id="KW-1185">Reference proteome</keyword>
<name>A0AAE0YMA2_9GAST</name>
<proteinExistence type="predicted"/>
<organism evidence="1 2">
    <name type="scientific">Elysia crispata</name>
    <name type="common">lettuce slug</name>
    <dbReference type="NCBI Taxonomy" id="231223"/>
    <lineage>
        <taxon>Eukaryota</taxon>
        <taxon>Metazoa</taxon>
        <taxon>Spiralia</taxon>
        <taxon>Lophotrochozoa</taxon>
        <taxon>Mollusca</taxon>
        <taxon>Gastropoda</taxon>
        <taxon>Heterobranchia</taxon>
        <taxon>Euthyneura</taxon>
        <taxon>Panpulmonata</taxon>
        <taxon>Sacoglossa</taxon>
        <taxon>Placobranchoidea</taxon>
        <taxon>Plakobranchidae</taxon>
        <taxon>Elysia</taxon>
    </lineage>
</organism>
<gene>
    <name evidence="1" type="ORF">RRG08_060212</name>
</gene>
<protein>
    <submittedName>
        <fullName evidence="1">Uncharacterized protein</fullName>
    </submittedName>
</protein>
<dbReference type="EMBL" id="JAWDGP010005908">
    <property type="protein sequence ID" value="KAK3750093.1"/>
    <property type="molecule type" value="Genomic_DNA"/>
</dbReference>
<dbReference type="AlphaFoldDB" id="A0AAE0YMA2"/>
<dbReference type="Proteomes" id="UP001283361">
    <property type="component" value="Unassembled WGS sequence"/>
</dbReference>
<comment type="caution">
    <text evidence="1">The sequence shown here is derived from an EMBL/GenBank/DDBJ whole genome shotgun (WGS) entry which is preliminary data.</text>
</comment>